<protein>
    <submittedName>
        <fullName evidence="1">Uncharacterized protein</fullName>
    </submittedName>
</protein>
<evidence type="ECO:0000313" key="1">
    <source>
        <dbReference type="EMBL" id="KAE9977885.1"/>
    </source>
</evidence>
<reference evidence="1 2" key="1">
    <citation type="submission" date="2019-07" db="EMBL/GenBank/DDBJ databases">
        <title>Venturia inaequalis Genome Resource.</title>
        <authorList>
            <person name="Lichtner F.J."/>
        </authorList>
    </citation>
    <scope>NUCLEOTIDE SEQUENCE [LARGE SCALE GENOMIC DNA]</scope>
    <source>
        <strain evidence="1 2">DMI_063113</strain>
    </source>
</reference>
<gene>
    <name evidence="1" type="ORF">EG327_007557</name>
</gene>
<dbReference type="Proteomes" id="UP000490939">
    <property type="component" value="Unassembled WGS sequence"/>
</dbReference>
<sequence>MSCVTVSSQLGCVHLKTFSYIDDTGTHYDATKDETNPNYVEDFSWREQSASASASVTATATASSVEVTGTGTGTTSGININIVGREGRRGKFRCNQFCDWVARNAHDGRCFQACVMILYYWEGKDCCQKF</sequence>
<accession>A0A8H3UWZ6</accession>
<evidence type="ECO:0000313" key="2">
    <source>
        <dbReference type="Proteomes" id="UP000490939"/>
    </source>
</evidence>
<comment type="caution">
    <text evidence="1">The sequence shown here is derived from an EMBL/GenBank/DDBJ whole genome shotgun (WGS) entry which is preliminary data.</text>
</comment>
<dbReference type="AlphaFoldDB" id="A0A8H3UWZ6"/>
<name>A0A8H3UWZ6_VENIN</name>
<proteinExistence type="predicted"/>
<keyword evidence="2" id="KW-1185">Reference proteome</keyword>
<organism evidence="1 2">
    <name type="scientific">Venturia inaequalis</name>
    <name type="common">Apple scab fungus</name>
    <dbReference type="NCBI Taxonomy" id="5025"/>
    <lineage>
        <taxon>Eukaryota</taxon>
        <taxon>Fungi</taxon>
        <taxon>Dikarya</taxon>
        <taxon>Ascomycota</taxon>
        <taxon>Pezizomycotina</taxon>
        <taxon>Dothideomycetes</taxon>
        <taxon>Pleosporomycetidae</taxon>
        <taxon>Venturiales</taxon>
        <taxon>Venturiaceae</taxon>
        <taxon>Venturia</taxon>
    </lineage>
</organism>
<dbReference type="EMBL" id="WNWR01000457">
    <property type="protein sequence ID" value="KAE9977885.1"/>
    <property type="molecule type" value="Genomic_DNA"/>
</dbReference>